<feature type="domain" description="Integrase catalytic" evidence="1">
    <location>
        <begin position="85"/>
        <end position="130"/>
    </location>
</feature>
<accession>A0A7V4CH89</accession>
<dbReference type="AlphaFoldDB" id="A0A7V4CH89"/>
<evidence type="ECO:0000259" key="1">
    <source>
        <dbReference type="Pfam" id="PF13683"/>
    </source>
</evidence>
<evidence type="ECO:0000313" key="2">
    <source>
        <dbReference type="EMBL" id="HGQ54942.1"/>
    </source>
</evidence>
<reference evidence="2" key="1">
    <citation type="journal article" date="2020" name="mSystems">
        <title>Genome- and Community-Level Interaction Insights into Carbon Utilization and Element Cycling Functions of Hydrothermarchaeota in Hydrothermal Sediment.</title>
        <authorList>
            <person name="Zhou Z."/>
            <person name="Liu Y."/>
            <person name="Xu W."/>
            <person name="Pan J."/>
            <person name="Luo Z.H."/>
            <person name="Li M."/>
        </authorList>
    </citation>
    <scope>NUCLEOTIDE SEQUENCE [LARGE SCALE GENOMIC DNA]</scope>
    <source>
        <strain evidence="2">SpSt-655</strain>
    </source>
</reference>
<dbReference type="Pfam" id="PF13683">
    <property type="entry name" value="rve_3"/>
    <property type="match status" value="1"/>
</dbReference>
<proteinExistence type="predicted"/>
<dbReference type="InterPro" id="IPR001584">
    <property type="entry name" value="Integrase_cat-core"/>
</dbReference>
<comment type="caution">
    <text evidence="2">The sequence shown here is derived from an EMBL/GenBank/DDBJ whole genome shotgun (WGS) entry which is preliminary data.</text>
</comment>
<dbReference type="GO" id="GO:0015074">
    <property type="term" value="P:DNA integration"/>
    <property type="evidence" value="ECO:0007669"/>
    <property type="project" value="InterPro"/>
</dbReference>
<protein>
    <recommendedName>
        <fullName evidence="1">Integrase catalytic domain-containing protein</fullName>
    </recommendedName>
</protein>
<dbReference type="EMBL" id="DTBX01000020">
    <property type="protein sequence ID" value="HGQ54942.1"/>
    <property type="molecule type" value="Genomic_DNA"/>
</dbReference>
<name>A0A7V4CH89_UNCW3</name>
<sequence length="135" mass="16359">MKVFPDLDLFPNSYNLNQENGFLFVGLVMMWLRCWGIDKEVFWQEDWGKEFGGDDPHKLRLINERRYKIYGAVLGKAPKGRKGYQGRVERSHKTDDEEFYIPLIPTFKNCSHFLKETQKWQIYYNTKRPHFWLLY</sequence>
<organism evidence="2">
    <name type="scientific">candidate division WOR-3 bacterium</name>
    <dbReference type="NCBI Taxonomy" id="2052148"/>
    <lineage>
        <taxon>Bacteria</taxon>
        <taxon>Bacteria division WOR-3</taxon>
    </lineage>
</organism>
<gene>
    <name evidence="2" type="ORF">ENU28_00580</name>
</gene>